<gene>
    <name evidence="2" type="ORF">G3O08_07130</name>
</gene>
<protein>
    <submittedName>
        <fullName evidence="2">Helix-turn-helix domain-containing protein</fullName>
    </submittedName>
</protein>
<dbReference type="GO" id="GO:0003677">
    <property type="term" value="F:DNA binding"/>
    <property type="evidence" value="ECO:0007669"/>
    <property type="project" value="InterPro"/>
</dbReference>
<dbReference type="Gene3D" id="1.10.260.40">
    <property type="entry name" value="lambda repressor-like DNA-binding domains"/>
    <property type="match status" value="1"/>
</dbReference>
<keyword evidence="3" id="KW-1185">Reference proteome</keyword>
<dbReference type="InterPro" id="IPR010982">
    <property type="entry name" value="Lambda_DNA-bd_dom_sf"/>
</dbReference>
<dbReference type="SMART" id="SM00530">
    <property type="entry name" value="HTH_XRE"/>
    <property type="match status" value="1"/>
</dbReference>
<proteinExistence type="predicted"/>
<reference evidence="2 3" key="1">
    <citation type="submission" date="2020-02" db="EMBL/GenBank/DDBJ databases">
        <title>Out from the shadows clarifying the taxonomy of the family Cryomorphaceae and related taxa by utilizing the GTDB taxonomic framework.</title>
        <authorList>
            <person name="Bowman J.P."/>
        </authorList>
    </citation>
    <scope>NUCLEOTIDE SEQUENCE [LARGE SCALE GENOMIC DNA]</scope>
    <source>
        <strain evidence="2 3">QSSC 1-22</strain>
    </source>
</reference>
<dbReference type="Pfam" id="PF01381">
    <property type="entry name" value="HTH_3"/>
    <property type="match status" value="1"/>
</dbReference>
<dbReference type="PROSITE" id="PS50943">
    <property type="entry name" value="HTH_CROC1"/>
    <property type="match status" value="1"/>
</dbReference>
<evidence type="ECO:0000259" key="1">
    <source>
        <dbReference type="PROSITE" id="PS50943"/>
    </source>
</evidence>
<accession>A0A7K3WNP2</accession>
<name>A0A7K3WNP2_9FLAO</name>
<sequence>MTMIKTEKEYQTIVERVETLLQNADNIENRDTKGYIELNLLSDLVADYEERTYQVLKPALVDVIKLRMAEMGLNQKRLSELLGVSTSRVSEYLNGKSEPTLKVAREMSIKLGIDASIVLGV</sequence>
<feature type="domain" description="HTH cro/C1-type" evidence="1">
    <location>
        <begin position="64"/>
        <end position="118"/>
    </location>
</feature>
<comment type="caution">
    <text evidence="2">The sequence shown here is derived from an EMBL/GenBank/DDBJ whole genome shotgun (WGS) entry which is preliminary data.</text>
</comment>
<dbReference type="CDD" id="cd00093">
    <property type="entry name" value="HTH_XRE"/>
    <property type="match status" value="1"/>
</dbReference>
<dbReference type="Proteomes" id="UP000486602">
    <property type="component" value="Unassembled WGS sequence"/>
</dbReference>
<evidence type="ECO:0000313" key="3">
    <source>
        <dbReference type="Proteomes" id="UP000486602"/>
    </source>
</evidence>
<dbReference type="EMBL" id="JAAGVY010000009">
    <property type="protein sequence ID" value="NEN23270.1"/>
    <property type="molecule type" value="Genomic_DNA"/>
</dbReference>
<organism evidence="2 3">
    <name type="scientific">Cryomorpha ignava</name>
    <dbReference type="NCBI Taxonomy" id="101383"/>
    <lineage>
        <taxon>Bacteria</taxon>
        <taxon>Pseudomonadati</taxon>
        <taxon>Bacteroidota</taxon>
        <taxon>Flavobacteriia</taxon>
        <taxon>Flavobacteriales</taxon>
        <taxon>Cryomorphaceae</taxon>
        <taxon>Cryomorpha</taxon>
    </lineage>
</organism>
<dbReference type="AlphaFoldDB" id="A0A7K3WNP2"/>
<evidence type="ECO:0000313" key="2">
    <source>
        <dbReference type="EMBL" id="NEN23270.1"/>
    </source>
</evidence>
<dbReference type="SUPFAM" id="SSF47413">
    <property type="entry name" value="lambda repressor-like DNA-binding domains"/>
    <property type="match status" value="1"/>
</dbReference>
<dbReference type="InterPro" id="IPR001387">
    <property type="entry name" value="Cro/C1-type_HTH"/>
</dbReference>